<dbReference type="Gene3D" id="3.30.40.10">
    <property type="entry name" value="Zinc/RING finger domain, C3HC4 (zinc finger)"/>
    <property type="match status" value="1"/>
</dbReference>
<evidence type="ECO:0008006" key="7">
    <source>
        <dbReference type="Google" id="ProtNLM"/>
    </source>
</evidence>
<dbReference type="PANTHER" id="PTHR21540:SF0">
    <property type="entry name" value="PHD FAMILY PROTEIN"/>
    <property type="match status" value="1"/>
</dbReference>
<dbReference type="GO" id="GO:0061630">
    <property type="term" value="F:ubiquitin protein ligase activity"/>
    <property type="evidence" value="ECO:0007669"/>
    <property type="project" value="InterPro"/>
</dbReference>
<evidence type="ECO:0000259" key="4">
    <source>
        <dbReference type="PROSITE" id="PS50966"/>
    </source>
</evidence>
<dbReference type="Pfam" id="PF13639">
    <property type="entry name" value="zf-RING_2"/>
    <property type="match status" value="1"/>
</dbReference>
<sequence length="287" mass="32076">MIHARIQRAKKQRLYLLTITNEQRNPTFAILGSTGNVYTVSFGNGSPKCNCVDHRVRKGFCKHIIFVLLRILKVPEKRIEELSTSGFGDEELQSFLSNVSVPVDQRYIAPQDTLNNFKAIVGDLKGASAGVEKTPVPRRENNTECPICFEEFSTGKSAEPVLYCKWGCGNAVHQDCFDKWSASKAASGQEVTCVYCRAPWETRESSKAGSRQILSRGRLIRLKNPYAMENIAIQRELLSKASRKKKSTEGPSKTTRKKKTRNSPSGTSETVKKRKAGRKKGGMKKSQ</sequence>
<keyword evidence="1" id="KW-0862">Zinc</keyword>
<proteinExistence type="predicted"/>
<feature type="compositionally biased region" description="Basic residues" evidence="2">
    <location>
        <begin position="272"/>
        <end position="287"/>
    </location>
</feature>
<feature type="domain" description="SWIM-type" evidence="4">
    <location>
        <begin position="38"/>
        <end position="72"/>
    </location>
</feature>
<keyword evidence="6" id="KW-1185">Reference proteome</keyword>
<evidence type="ECO:0000256" key="2">
    <source>
        <dbReference type="SAM" id="MobiDB-lite"/>
    </source>
</evidence>
<reference evidence="5 6" key="1">
    <citation type="submission" date="2022-07" db="EMBL/GenBank/DDBJ databases">
        <title>Genome-wide signatures of adaptation to extreme environments.</title>
        <authorList>
            <person name="Cho C.H."/>
            <person name="Yoon H.S."/>
        </authorList>
    </citation>
    <scope>NUCLEOTIDE SEQUENCE [LARGE SCALE GENOMIC DNA]</scope>
    <source>
        <strain evidence="5 6">108.79 E11</strain>
    </source>
</reference>
<evidence type="ECO:0000313" key="6">
    <source>
        <dbReference type="Proteomes" id="UP001300502"/>
    </source>
</evidence>
<accession>A0AAV9IM87</accession>
<evidence type="ECO:0000256" key="1">
    <source>
        <dbReference type="PROSITE-ProRule" id="PRU00175"/>
    </source>
</evidence>
<dbReference type="PROSITE" id="PS50966">
    <property type="entry name" value="ZF_SWIM"/>
    <property type="match status" value="1"/>
</dbReference>
<keyword evidence="1" id="KW-0479">Metal-binding</keyword>
<dbReference type="PROSITE" id="PS50089">
    <property type="entry name" value="ZF_RING_2"/>
    <property type="match status" value="1"/>
</dbReference>
<dbReference type="InterPro" id="IPR039903">
    <property type="entry name" value="Zswim2"/>
</dbReference>
<comment type="caution">
    <text evidence="5">The sequence shown here is derived from an EMBL/GenBank/DDBJ whole genome shotgun (WGS) entry which is preliminary data.</text>
</comment>
<dbReference type="GO" id="GO:0008270">
    <property type="term" value="F:zinc ion binding"/>
    <property type="evidence" value="ECO:0007669"/>
    <property type="project" value="UniProtKB-KW"/>
</dbReference>
<dbReference type="EMBL" id="JANCYU010000064">
    <property type="protein sequence ID" value="KAK4528407.1"/>
    <property type="molecule type" value="Genomic_DNA"/>
</dbReference>
<dbReference type="InterPro" id="IPR007527">
    <property type="entry name" value="Znf_SWIM"/>
</dbReference>
<evidence type="ECO:0000259" key="3">
    <source>
        <dbReference type="PROSITE" id="PS50089"/>
    </source>
</evidence>
<dbReference type="CDD" id="cd16494">
    <property type="entry name" value="RING-CH-C4HC3_ZSWM2"/>
    <property type="match status" value="1"/>
</dbReference>
<feature type="region of interest" description="Disordered" evidence="2">
    <location>
        <begin position="238"/>
        <end position="287"/>
    </location>
</feature>
<keyword evidence="1" id="KW-0863">Zinc-finger</keyword>
<dbReference type="Proteomes" id="UP001300502">
    <property type="component" value="Unassembled WGS sequence"/>
</dbReference>
<dbReference type="AlphaFoldDB" id="A0AAV9IM87"/>
<dbReference type="PANTHER" id="PTHR21540">
    <property type="entry name" value="RING FINGER AND SWIM DOMAIN-CONTAINING PROTEIN 2"/>
    <property type="match status" value="1"/>
</dbReference>
<name>A0AAV9IM87_9RHOD</name>
<evidence type="ECO:0000313" key="5">
    <source>
        <dbReference type="EMBL" id="KAK4528407.1"/>
    </source>
</evidence>
<feature type="domain" description="RING-type" evidence="3">
    <location>
        <begin position="145"/>
        <end position="197"/>
    </location>
</feature>
<dbReference type="SUPFAM" id="SSF57850">
    <property type="entry name" value="RING/U-box"/>
    <property type="match status" value="1"/>
</dbReference>
<organism evidence="5 6">
    <name type="scientific">Galdieria yellowstonensis</name>
    <dbReference type="NCBI Taxonomy" id="3028027"/>
    <lineage>
        <taxon>Eukaryota</taxon>
        <taxon>Rhodophyta</taxon>
        <taxon>Bangiophyceae</taxon>
        <taxon>Galdieriales</taxon>
        <taxon>Galdieriaceae</taxon>
        <taxon>Galdieria</taxon>
    </lineage>
</organism>
<gene>
    <name evidence="5" type="ORF">GAYE_SCF56G6349</name>
</gene>
<dbReference type="InterPro" id="IPR013083">
    <property type="entry name" value="Znf_RING/FYVE/PHD"/>
</dbReference>
<dbReference type="InterPro" id="IPR001841">
    <property type="entry name" value="Znf_RING"/>
</dbReference>
<protein>
    <recommendedName>
        <fullName evidence="7">SWIM-type domain-containing protein</fullName>
    </recommendedName>
</protein>